<organism evidence="1 2">
    <name type="scientific">Marisediminitalea aggregata</name>
    <dbReference type="NCBI Taxonomy" id="634436"/>
    <lineage>
        <taxon>Bacteria</taxon>
        <taxon>Pseudomonadati</taxon>
        <taxon>Pseudomonadota</taxon>
        <taxon>Gammaproteobacteria</taxon>
        <taxon>Alteromonadales</taxon>
        <taxon>Alteromonadaceae</taxon>
        <taxon>Marisediminitalea</taxon>
    </lineage>
</organism>
<proteinExistence type="predicted"/>
<gene>
    <name evidence="1" type="ORF">SAMN05216361_0723</name>
</gene>
<evidence type="ECO:0000313" key="2">
    <source>
        <dbReference type="Proteomes" id="UP000184520"/>
    </source>
</evidence>
<keyword evidence="2" id="KW-1185">Reference proteome</keyword>
<name>A0A1M5F9M0_9ALTE</name>
<dbReference type="EMBL" id="FQWD01000001">
    <property type="protein sequence ID" value="SHF87761.1"/>
    <property type="molecule type" value="Genomic_DNA"/>
</dbReference>
<dbReference type="Proteomes" id="UP000184520">
    <property type="component" value="Unassembled WGS sequence"/>
</dbReference>
<reference evidence="2" key="1">
    <citation type="submission" date="2016-11" db="EMBL/GenBank/DDBJ databases">
        <authorList>
            <person name="Varghese N."/>
            <person name="Submissions S."/>
        </authorList>
    </citation>
    <scope>NUCLEOTIDE SEQUENCE [LARGE SCALE GENOMIC DNA]</scope>
    <source>
        <strain evidence="2">CGMCC 1.8995</strain>
    </source>
</reference>
<evidence type="ECO:0000313" key="1">
    <source>
        <dbReference type="EMBL" id="SHF87761.1"/>
    </source>
</evidence>
<protein>
    <recommendedName>
        <fullName evidence="3">DUF3570 domain-containing protein</fullName>
    </recommendedName>
</protein>
<sequence length="315" mass="36014">MCTPSLNTATFRQTAQKCLYICIVLTSWPLQSNPVYDHRIDVQVRYDNRSNRDDRVQYRVRYYPQITFSDKWSLNSFIVTGDDFASSHNTFGESDSQEFAVRRLYLRRTLQQGKVELGVIPTYKGRVSATGLSKDGWIQGLRYVTSVRPGHQLEFVAGSLNDTDPNRALSLRDSSDYFELEYSASLTKQHAVEFGIERITAGNYARAEWRYSSSDTQTWNFEYVRRLDDAQNKVVVGTETELAINGYNLDIYAYYAYVSEEFGFRAELTEDYLGTGHGGSLAISGDIGLADLDWFSRIDVVDSTKRLLVGLKRKF</sequence>
<dbReference type="AlphaFoldDB" id="A0A1M5F9M0"/>
<accession>A0A1M5F9M0</accession>
<evidence type="ECO:0008006" key="3">
    <source>
        <dbReference type="Google" id="ProtNLM"/>
    </source>
</evidence>